<proteinExistence type="predicted"/>
<dbReference type="GeneID" id="108253674"/>
<feature type="compositionally biased region" description="Polar residues" evidence="1">
    <location>
        <begin position="117"/>
        <end position="131"/>
    </location>
</feature>
<dbReference type="Proteomes" id="UP000079169">
    <property type="component" value="Unplaced"/>
</dbReference>
<evidence type="ECO:0000256" key="1">
    <source>
        <dbReference type="SAM" id="MobiDB-lite"/>
    </source>
</evidence>
<keyword evidence="2" id="KW-1185">Reference proteome</keyword>
<feature type="region of interest" description="Disordered" evidence="1">
    <location>
        <begin position="13"/>
        <end position="88"/>
    </location>
</feature>
<dbReference type="PaxDb" id="121845-A0A3Q0JDB7"/>
<sequence length="131" mass="14610">MSCVLPTNELIRAVGTTRRGGNNKARTSQGKPGRMRDSGPGEPRAAAPRAVGTRLQMASRLGDLEARSRPRTFHPRSRPSSMDRSRSRQAWCRIHEKYRENARHCASPNWCKYPQQGKANPSLPQFPSSGN</sequence>
<dbReference type="AlphaFoldDB" id="A0A3Q0JDB7"/>
<protein>
    <submittedName>
        <fullName evidence="3">Uncharacterized protein LOC108253674</fullName>
    </submittedName>
</protein>
<dbReference type="RefSeq" id="XP_026686507.1">
    <property type="nucleotide sequence ID" value="XM_026830706.1"/>
</dbReference>
<name>A0A3Q0JDB7_DIACI</name>
<evidence type="ECO:0000313" key="2">
    <source>
        <dbReference type="Proteomes" id="UP000079169"/>
    </source>
</evidence>
<gene>
    <name evidence="3" type="primary">LOC108253674</name>
</gene>
<evidence type="ECO:0000313" key="3">
    <source>
        <dbReference type="RefSeq" id="XP_026686507.1"/>
    </source>
</evidence>
<feature type="region of interest" description="Disordered" evidence="1">
    <location>
        <begin position="107"/>
        <end position="131"/>
    </location>
</feature>
<reference evidence="3" key="1">
    <citation type="submission" date="2025-08" db="UniProtKB">
        <authorList>
            <consortium name="RefSeq"/>
        </authorList>
    </citation>
    <scope>IDENTIFICATION</scope>
</reference>
<accession>A0A3Q0JDB7</accession>
<dbReference type="KEGG" id="dci:108253674"/>
<organism evidence="2 3">
    <name type="scientific">Diaphorina citri</name>
    <name type="common">Asian citrus psyllid</name>
    <dbReference type="NCBI Taxonomy" id="121845"/>
    <lineage>
        <taxon>Eukaryota</taxon>
        <taxon>Metazoa</taxon>
        <taxon>Ecdysozoa</taxon>
        <taxon>Arthropoda</taxon>
        <taxon>Hexapoda</taxon>
        <taxon>Insecta</taxon>
        <taxon>Pterygota</taxon>
        <taxon>Neoptera</taxon>
        <taxon>Paraneoptera</taxon>
        <taxon>Hemiptera</taxon>
        <taxon>Sternorrhyncha</taxon>
        <taxon>Psylloidea</taxon>
        <taxon>Psyllidae</taxon>
        <taxon>Diaphorininae</taxon>
        <taxon>Diaphorina</taxon>
    </lineage>
</organism>